<dbReference type="Proteomes" id="UP001499930">
    <property type="component" value="Unassembled WGS sequence"/>
</dbReference>
<sequence length="119" mass="13454">MTIEGLWNYREGVYGPDETLSVIGFDVEAVDGKVGLVEEESNVTDDSYVVADVGSWLSGRKVVLPASTVTRIDRDERKVYVDRTRQEIQDAPEYDAATYRQAVYRQELGGYYGRFSTSR</sequence>
<dbReference type="EMBL" id="BAAAWD010000031">
    <property type="protein sequence ID" value="GAA3041092.1"/>
    <property type="molecule type" value="Genomic_DNA"/>
</dbReference>
<comment type="caution">
    <text evidence="1">The sequence shown here is derived from an EMBL/GenBank/DDBJ whole genome shotgun (WGS) entry which is preliminary data.</text>
</comment>
<accession>A0ABP6LGH2</accession>
<keyword evidence="2" id="KW-1185">Reference proteome</keyword>
<name>A0ABP6LGH2_9ACTN</name>
<dbReference type="RefSeq" id="WP_344907733.1">
    <property type="nucleotide sequence ID" value="NZ_BAAAWD010000031.1"/>
</dbReference>
<protein>
    <recommendedName>
        <fullName evidence="3">PRC domain containing protein</fullName>
    </recommendedName>
</protein>
<dbReference type="Gene3D" id="3.90.50.10">
    <property type="entry name" value="Photosynthetic Reaction Center, subunit H, domain 2"/>
    <property type="match status" value="1"/>
</dbReference>
<dbReference type="InterPro" id="IPR014747">
    <property type="entry name" value="Bac_photo_RC_H_C"/>
</dbReference>
<dbReference type="InterPro" id="IPR011033">
    <property type="entry name" value="PRC_barrel-like_sf"/>
</dbReference>
<dbReference type="SUPFAM" id="SSF50346">
    <property type="entry name" value="PRC-barrel domain"/>
    <property type="match status" value="1"/>
</dbReference>
<evidence type="ECO:0008006" key="3">
    <source>
        <dbReference type="Google" id="ProtNLM"/>
    </source>
</evidence>
<gene>
    <name evidence="1" type="ORF">GCM10017559_82230</name>
</gene>
<proteinExistence type="predicted"/>
<organism evidence="1 2">
    <name type="scientific">Streptosporangium longisporum</name>
    <dbReference type="NCBI Taxonomy" id="46187"/>
    <lineage>
        <taxon>Bacteria</taxon>
        <taxon>Bacillati</taxon>
        <taxon>Actinomycetota</taxon>
        <taxon>Actinomycetes</taxon>
        <taxon>Streptosporangiales</taxon>
        <taxon>Streptosporangiaceae</taxon>
        <taxon>Streptosporangium</taxon>
    </lineage>
</organism>
<evidence type="ECO:0000313" key="1">
    <source>
        <dbReference type="EMBL" id="GAA3041092.1"/>
    </source>
</evidence>
<reference evidence="2" key="1">
    <citation type="journal article" date="2019" name="Int. J. Syst. Evol. Microbiol.">
        <title>The Global Catalogue of Microorganisms (GCM) 10K type strain sequencing project: providing services to taxonomists for standard genome sequencing and annotation.</title>
        <authorList>
            <consortium name="The Broad Institute Genomics Platform"/>
            <consortium name="The Broad Institute Genome Sequencing Center for Infectious Disease"/>
            <person name="Wu L."/>
            <person name="Ma J."/>
        </authorList>
    </citation>
    <scope>NUCLEOTIDE SEQUENCE [LARGE SCALE GENOMIC DNA]</scope>
    <source>
        <strain evidence="2">JCM 3106</strain>
    </source>
</reference>
<evidence type="ECO:0000313" key="2">
    <source>
        <dbReference type="Proteomes" id="UP001499930"/>
    </source>
</evidence>